<feature type="binding site" evidence="1">
    <location>
        <position position="117"/>
    </location>
    <ligand>
        <name>Zn(2+)</name>
        <dbReference type="ChEBI" id="CHEBI:29105"/>
    </ligand>
</feature>
<dbReference type="InterPro" id="IPR059188">
    <property type="entry name" value="Znf_CLPX-like"/>
</dbReference>
<keyword evidence="4" id="KW-1185">Reference proteome</keyword>
<protein>
    <submittedName>
        <fullName evidence="3">Zinc finger C4 domain protein</fullName>
    </submittedName>
</protein>
<name>D6Y9Q4_THEBD</name>
<dbReference type="InterPro" id="IPR038366">
    <property type="entry name" value="Znf_CppX_C4_sf"/>
</dbReference>
<dbReference type="GO" id="GO:0008270">
    <property type="term" value="F:zinc ion binding"/>
    <property type="evidence" value="ECO:0007669"/>
    <property type="project" value="UniProtKB-UniRule"/>
</dbReference>
<comment type="similarity">
    <text evidence="1">Belongs to the ClpX chaperone family.</text>
</comment>
<dbReference type="eggNOG" id="ENOG503245H">
    <property type="taxonomic scope" value="Bacteria"/>
</dbReference>
<reference evidence="3 4" key="1">
    <citation type="submission" date="2010-01" db="EMBL/GenBank/DDBJ databases">
        <title>The complete genome of Thermobispora bispora DSM 43833.</title>
        <authorList>
            <consortium name="US DOE Joint Genome Institute (JGI-PGF)"/>
            <person name="Lucas S."/>
            <person name="Copeland A."/>
            <person name="Lapidus A."/>
            <person name="Glavina del Rio T."/>
            <person name="Dalin E."/>
            <person name="Tice H."/>
            <person name="Bruce D."/>
            <person name="Goodwin L."/>
            <person name="Pitluck S."/>
            <person name="Kyrpides N."/>
            <person name="Mavromatis K."/>
            <person name="Ivanova N."/>
            <person name="Mikhailova N."/>
            <person name="Chertkov O."/>
            <person name="Brettin T."/>
            <person name="Detter J.C."/>
            <person name="Han C."/>
            <person name="Larimer F."/>
            <person name="Land M."/>
            <person name="Hauser L."/>
            <person name="Markowitz V."/>
            <person name="Cheng J.-F."/>
            <person name="Hugenholtz P."/>
            <person name="Woyke T."/>
            <person name="Wu D."/>
            <person name="Jando M."/>
            <person name="Schneider S."/>
            <person name="Klenk H.-P."/>
            <person name="Eisen J.A."/>
        </authorList>
    </citation>
    <scope>NUCLEOTIDE SEQUENCE [LARGE SCALE GENOMIC DNA]</scope>
    <source>
        <strain evidence="4">ATCC 19993 / DSM 43833 / CBS 139.67 / JCM 10125 / KCTC 9307 / NBRC 14880 / R51</strain>
    </source>
</reference>
<dbReference type="RefSeq" id="WP_013133618.1">
    <property type="nucleotide sequence ID" value="NC_014165.1"/>
</dbReference>
<gene>
    <name evidence="3" type="ordered locus">Tbis_3395</name>
</gene>
<evidence type="ECO:0000313" key="3">
    <source>
        <dbReference type="EMBL" id="ADG90085.1"/>
    </source>
</evidence>
<dbReference type="PROSITE" id="PS51902">
    <property type="entry name" value="CLPX_ZB"/>
    <property type="match status" value="1"/>
</dbReference>
<sequence>MEPADLLEQARSRSADPANPLENLAAAIAIGRELGAEADPMLDLALREAREAGISWAAILERLAPAPRSVRRRLLARPFTRRRLANRRRKLETACSFCRRQPGPRVFMVYGEGGRICHHCVALASDIVADLAKRR</sequence>
<feature type="binding site" evidence="1">
    <location>
        <position position="120"/>
    </location>
    <ligand>
        <name>Zn(2+)</name>
        <dbReference type="ChEBI" id="CHEBI:29105"/>
    </ligand>
</feature>
<dbReference type="SMART" id="SM00994">
    <property type="entry name" value="zf-C4_ClpX"/>
    <property type="match status" value="1"/>
</dbReference>
<dbReference type="KEGG" id="tbi:Tbis_3395"/>
<feature type="binding site" evidence="1">
    <location>
        <position position="95"/>
    </location>
    <ligand>
        <name>Zn(2+)</name>
        <dbReference type="ChEBI" id="CHEBI:29105"/>
    </ligand>
</feature>
<dbReference type="OrthoDB" id="3579809at2"/>
<evidence type="ECO:0000313" key="4">
    <source>
        <dbReference type="Proteomes" id="UP000006640"/>
    </source>
</evidence>
<evidence type="ECO:0000259" key="2">
    <source>
        <dbReference type="PROSITE" id="PS51902"/>
    </source>
</evidence>
<dbReference type="Gene3D" id="6.20.220.10">
    <property type="entry name" value="ClpX chaperone, C4-type zinc finger domain"/>
    <property type="match status" value="1"/>
</dbReference>
<dbReference type="EMBL" id="CP001874">
    <property type="protein sequence ID" value="ADG90085.1"/>
    <property type="molecule type" value="Genomic_DNA"/>
</dbReference>
<dbReference type="Proteomes" id="UP000006640">
    <property type="component" value="Chromosome"/>
</dbReference>
<keyword evidence="1" id="KW-0479">Metal-binding</keyword>
<dbReference type="AlphaFoldDB" id="D6Y9Q4"/>
<dbReference type="GO" id="GO:0051082">
    <property type="term" value="F:unfolded protein binding"/>
    <property type="evidence" value="ECO:0007669"/>
    <property type="project" value="UniProtKB-UniRule"/>
</dbReference>
<feature type="domain" description="ClpX-type ZB" evidence="2">
    <location>
        <begin position="81"/>
        <end position="135"/>
    </location>
</feature>
<feature type="binding site" evidence="1">
    <location>
        <position position="98"/>
    </location>
    <ligand>
        <name>Zn(2+)</name>
        <dbReference type="ChEBI" id="CHEBI:29105"/>
    </ligand>
</feature>
<keyword evidence="1" id="KW-0862">Zinc</keyword>
<accession>D6Y9Q4</accession>
<dbReference type="HOGENOM" id="CLU_1884809_0_0_11"/>
<dbReference type="InterPro" id="IPR010603">
    <property type="entry name" value="Znf_CppX_C4"/>
</dbReference>
<dbReference type="Pfam" id="PF06689">
    <property type="entry name" value="zf-C4_ClpX"/>
    <property type="match status" value="1"/>
</dbReference>
<organism evidence="3 4">
    <name type="scientific">Thermobispora bispora (strain ATCC 19993 / DSM 43833 / CBS 139.67 / JCM 10125 / KCTC 9307 / NBRC 14880 / R51)</name>
    <dbReference type="NCBI Taxonomy" id="469371"/>
    <lineage>
        <taxon>Bacteria</taxon>
        <taxon>Bacillati</taxon>
        <taxon>Actinomycetota</taxon>
        <taxon>Actinomycetes</taxon>
        <taxon>Streptosporangiales</taxon>
        <taxon>Streptosporangiaceae</taxon>
        <taxon>Thermobispora</taxon>
    </lineage>
</organism>
<keyword evidence="1" id="KW-0143">Chaperone</keyword>
<dbReference type="GO" id="GO:0046983">
    <property type="term" value="F:protein dimerization activity"/>
    <property type="evidence" value="ECO:0007669"/>
    <property type="project" value="UniProtKB-UniRule"/>
</dbReference>
<evidence type="ECO:0000256" key="1">
    <source>
        <dbReference type="PROSITE-ProRule" id="PRU01250"/>
    </source>
</evidence>
<proteinExistence type="inferred from homology"/>
<dbReference type="SUPFAM" id="SSF57716">
    <property type="entry name" value="Glucocorticoid receptor-like (DNA-binding domain)"/>
    <property type="match status" value="1"/>
</dbReference>
<dbReference type="GO" id="GO:0006457">
    <property type="term" value="P:protein folding"/>
    <property type="evidence" value="ECO:0007669"/>
    <property type="project" value="UniProtKB-UniRule"/>
</dbReference>